<keyword evidence="2" id="KW-1185">Reference proteome</keyword>
<dbReference type="Proteomes" id="UP000053611">
    <property type="component" value="Unassembled WGS sequence"/>
</dbReference>
<protein>
    <submittedName>
        <fullName evidence="1">Uncharacterized protein</fullName>
    </submittedName>
</protein>
<proteinExistence type="predicted"/>
<reference evidence="1 2" key="1">
    <citation type="submission" date="2015-03" db="EMBL/GenBank/DDBJ databases">
        <title>Genomics and transcriptomics of the oil-accumulating basidiomycete yeast T. oleaginosus allow insights into substrate utilization and the diverse evolutionary trajectories of mating systems in fungi.</title>
        <authorList>
            <consortium name="DOE Joint Genome Institute"/>
            <person name="Kourist R."/>
            <person name="Kracht O."/>
            <person name="Bracharz F."/>
            <person name="Lipzen A."/>
            <person name="Nolan M."/>
            <person name="Ohm R."/>
            <person name="Grigoriev I."/>
            <person name="Sun S."/>
            <person name="Heitman J."/>
            <person name="Bruck T."/>
            <person name="Nowrousian M."/>
        </authorList>
    </citation>
    <scope>NUCLEOTIDE SEQUENCE [LARGE SCALE GENOMIC DNA]</scope>
    <source>
        <strain evidence="1 2">IBC0246</strain>
    </source>
</reference>
<sequence>MLATLGTGPQLTGAGSWELGAALGTARKDRPCLLPVPPCRRRGLCLRVGTGQLAGSADCCELNLVLFIPAVSVDTAASDAAACLRHAGWTGQAPPCPTQAAVQYLPLLTAWRGESARCHSHSEYRGDCVAGRFEIFSSSISRGREGDLYARRWRNSPEKPMSVSGRGSRDTAVGRWGGRILQREEMDLERTREIEQERWSDSKQVRLMSEGYESWSKLGFEEPCGDVYAAQNAHYHLAKVAKTRMVTATLPNQSVTRRRRRLLFHAARTCLGVGGWRTLRWVTAIMCVSE</sequence>
<dbReference type="RefSeq" id="XP_018274994.1">
    <property type="nucleotide sequence ID" value="XM_018421444.1"/>
</dbReference>
<organism evidence="1 2">
    <name type="scientific">Cutaneotrichosporon oleaginosum</name>
    <dbReference type="NCBI Taxonomy" id="879819"/>
    <lineage>
        <taxon>Eukaryota</taxon>
        <taxon>Fungi</taxon>
        <taxon>Dikarya</taxon>
        <taxon>Basidiomycota</taxon>
        <taxon>Agaricomycotina</taxon>
        <taxon>Tremellomycetes</taxon>
        <taxon>Trichosporonales</taxon>
        <taxon>Trichosporonaceae</taxon>
        <taxon>Cutaneotrichosporon</taxon>
    </lineage>
</organism>
<evidence type="ECO:0000313" key="1">
    <source>
        <dbReference type="EMBL" id="KLT38503.1"/>
    </source>
</evidence>
<evidence type="ECO:0000313" key="2">
    <source>
        <dbReference type="Proteomes" id="UP000053611"/>
    </source>
</evidence>
<dbReference type="GeneID" id="28982047"/>
<accession>A0A0J0XBQ2</accession>
<name>A0A0J0XBQ2_9TREE</name>
<dbReference type="EMBL" id="KQ087300">
    <property type="protein sequence ID" value="KLT38503.1"/>
    <property type="molecule type" value="Genomic_DNA"/>
</dbReference>
<gene>
    <name evidence="1" type="ORF">CC85DRAFT_27648</name>
</gene>
<dbReference type="AlphaFoldDB" id="A0A0J0XBQ2"/>